<evidence type="ECO:0000313" key="2">
    <source>
        <dbReference type="Proteomes" id="UP000823405"/>
    </source>
</evidence>
<evidence type="ECO:0008006" key="3">
    <source>
        <dbReference type="Google" id="ProtNLM"/>
    </source>
</evidence>
<reference evidence="1" key="1">
    <citation type="journal article" date="2020" name="Fungal Divers.">
        <title>Resolving the Mortierellaceae phylogeny through synthesis of multi-gene phylogenetics and phylogenomics.</title>
        <authorList>
            <person name="Vandepol N."/>
            <person name="Liber J."/>
            <person name="Desiro A."/>
            <person name="Na H."/>
            <person name="Kennedy M."/>
            <person name="Barry K."/>
            <person name="Grigoriev I.V."/>
            <person name="Miller A.N."/>
            <person name="O'Donnell K."/>
            <person name="Stajich J.E."/>
            <person name="Bonito G."/>
        </authorList>
    </citation>
    <scope>NUCLEOTIDE SEQUENCE</scope>
    <source>
        <strain evidence="1">NVP60</strain>
    </source>
</reference>
<name>A0A9P6RAR2_9FUNG</name>
<dbReference type="Proteomes" id="UP000823405">
    <property type="component" value="Unassembled WGS sequence"/>
</dbReference>
<accession>A0A9P6RAR2</accession>
<dbReference type="AlphaFoldDB" id="A0A9P6RAR2"/>
<protein>
    <recommendedName>
        <fullName evidence="3">F-box domain-containing protein</fullName>
    </recommendedName>
</protein>
<organism evidence="1 2">
    <name type="scientific">Linnemannia gamsii</name>
    <dbReference type="NCBI Taxonomy" id="64522"/>
    <lineage>
        <taxon>Eukaryota</taxon>
        <taxon>Fungi</taxon>
        <taxon>Fungi incertae sedis</taxon>
        <taxon>Mucoromycota</taxon>
        <taxon>Mortierellomycotina</taxon>
        <taxon>Mortierellomycetes</taxon>
        <taxon>Mortierellales</taxon>
        <taxon>Mortierellaceae</taxon>
        <taxon>Linnemannia</taxon>
    </lineage>
</organism>
<dbReference type="SUPFAM" id="SSF52047">
    <property type="entry name" value="RNI-like"/>
    <property type="match status" value="1"/>
</dbReference>
<evidence type="ECO:0000313" key="1">
    <source>
        <dbReference type="EMBL" id="KAG0316010.1"/>
    </source>
</evidence>
<keyword evidence="2" id="KW-1185">Reference proteome</keyword>
<dbReference type="OrthoDB" id="2408567at2759"/>
<comment type="caution">
    <text evidence="1">The sequence shown here is derived from an EMBL/GenBank/DDBJ whole genome shotgun (WGS) entry which is preliminary data.</text>
</comment>
<dbReference type="EMBL" id="JAAAIN010000338">
    <property type="protein sequence ID" value="KAG0316010.1"/>
    <property type="molecule type" value="Genomic_DNA"/>
</dbReference>
<dbReference type="InterPro" id="IPR032675">
    <property type="entry name" value="LRR_dom_sf"/>
</dbReference>
<sequence length="803" mass="92482">MSREKLHRMLLSRPSIASTLPIALSLALTILSSNTNNNSDEDIFSTITPTEASSPLDYLSNIRHFSIFFEDILTLPYWTHSELLKELPQQLMEYLVSDEFDQIYRSNPFRPEMVTSYFESKPKEVVLYHYYLFKVNQETHWCLSHPILEQLQSFTILYMSTIKDYIKVVGRFRNLEKIRFDISDWFEGSLSSSEDRDYSRNDSDTKGTHNEEVIKDMFQFVQEHIRLFPGCLKTVTCFDHNASRWHNEEWELASRIQQDLYRLLPPLHEPTCLRKENWAQFLAHHHSIDLSHVQELDDYHFPESWYEDSTHNGRPILQRCRYMKHLRLQTLNGMFEWAVQEKKDMESIGRGITTGGCTPRHSGQRRALVNQKETLGTHALVPIESVVVTEPYTGIEGINNVAIAFSQTLAHLSASTIVYSNPILLGHGWVDLPALTYLNLSLSLNSGRLELDPLLFDRCPNLKLLHLVDSTQRHSCDDIVVRPPFVQLKHIEHLHLHGWTALTFDPSTLLSTTKLNYLSISVHATEVNENDDYYHENFIPPVEELYRSYGIKTEQQATATRMDLVPPEGIRPRWTWDWDLPLLTSLRLTAEFALLFEFRMLLGCPSLESLYLDIRLTTDHRRESVPLPSQTRTISESDLLMPPSSSTATLQADKRIFLPFLTQLELHGAWAIDKSAVSRLFSTDIGEGMFPGVKEIYMFQWLLPTLDCLLCHFRSAAAAAANDTTNTSTESVGRSGVHFQISDPCCKQMEQLGIYISKDRDRTRNYDISGEDNSDDEAVAGLRITSYHRHVFAFLPEHPSYSS</sequence>
<dbReference type="Gene3D" id="3.80.10.10">
    <property type="entry name" value="Ribonuclease Inhibitor"/>
    <property type="match status" value="1"/>
</dbReference>
<proteinExistence type="predicted"/>
<gene>
    <name evidence="1" type="ORF">BGZ97_007572</name>
</gene>